<protein>
    <recommendedName>
        <fullName evidence="4">IPT/TIG domain-containing protein</fullName>
    </recommendedName>
</protein>
<keyword evidence="1" id="KW-0732">Signal</keyword>
<dbReference type="PATRIC" id="fig|56193.3.peg.1477"/>
<dbReference type="Proteomes" id="UP000033874">
    <property type="component" value="Unassembled WGS sequence"/>
</dbReference>
<accession>A0A0M3AS39</accession>
<name>A0A0M3AS39_9SPHN</name>
<feature type="chain" id="PRO_5005650698" description="IPT/TIG domain-containing protein" evidence="1">
    <location>
        <begin position="23"/>
        <end position="448"/>
    </location>
</feature>
<organism evidence="2 3">
    <name type="scientific">Sphingobium chungbukense</name>
    <dbReference type="NCBI Taxonomy" id="56193"/>
    <lineage>
        <taxon>Bacteria</taxon>
        <taxon>Pseudomonadati</taxon>
        <taxon>Pseudomonadota</taxon>
        <taxon>Alphaproteobacteria</taxon>
        <taxon>Sphingomonadales</taxon>
        <taxon>Sphingomonadaceae</taxon>
        <taxon>Sphingobium</taxon>
    </lineage>
</organism>
<reference evidence="2 3" key="1">
    <citation type="submission" date="2015-04" db="EMBL/GenBank/DDBJ databases">
        <title>Genome sequence of aromatic hydrocarbons-degrading Sphingobium chungbukense DJ77.</title>
        <authorList>
            <person name="Kim Y.-C."/>
            <person name="Chae J.-C."/>
        </authorList>
    </citation>
    <scope>NUCLEOTIDE SEQUENCE [LARGE SCALE GENOMIC DNA]</scope>
    <source>
        <strain evidence="2 3">DJ77</strain>
    </source>
</reference>
<evidence type="ECO:0000313" key="3">
    <source>
        <dbReference type="Proteomes" id="UP000033874"/>
    </source>
</evidence>
<keyword evidence="3" id="KW-1185">Reference proteome</keyword>
<proteinExistence type="predicted"/>
<dbReference type="RefSeq" id="WP_046762914.1">
    <property type="nucleotide sequence ID" value="NZ_LBIC01000003.1"/>
</dbReference>
<gene>
    <name evidence="2" type="ORF">YP76_07130</name>
</gene>
<dbReference type="STRING" id="56193.YP76_07130"/>
<comment type="caution">
    <text evidence="2">The sequence shown here is derived from an EMBL/GenBank/DDBJ whole genome shotgun (WGS) entry which is preliminary data.</text>
</comment>
<evidence type="ECO:0000256" key="1">
    <source>
        <dbReference type="SAM" id="SignalP"/>
    </source>
</evidence>
<evidence type="ECO:0000313" key="2">
    <source>
        <dbReference type="EMBL" id="KKW92698.1"/>
    </source>
</evidence>
<sequence>MSFARLLLAFMALAALQSPAFAQTTINSLPANTSPAPTDNVACMPSGAVAGGTKRCTIAQLFGASHQASGVNIYVDAVAGTDSATCGTGTGAAACRTIPQASRNLCVNYNHTAVPTIHGVAGQVYTQGLAFTGGLLSTALPQCSGITNISFDGHGSTISTTNDWAVKLYYTPIAVELHNVTLQASGTVGGPILVRGAGFIGIKEGVTLGAAAPGFPLIWAYGGAQVVTCPTSLCPANTVINITGGGLAAFLAQESGGIQIEGTSLNITGSPTFTLAFAAATDAGTIAFISTPITGAVTGDQFSIANNAFLYTGGQTGGYSACALTYLPGTTCGQVYAEGAVSQPGTPTPTSGCGTGCTVQGQERAFVVIYGTGLGFVNGTTYGPARITFRTRTDYRACYVQPSDPAIGTPWVLIAPPTGSANGYMDIYWKGNGFDPNTKALYISCNVN</sequence>
<evidence type="ECO:0008006" key="4">
    <source>
        <dbReference type="Google" id="ProtNLM"/>
    </source>
</evidence>
<dbReference type="AlphaFoldDB" id="A0A0M3AS39"/>
<dbReference type="EMBL" id="LBIC01000003">
    <property type="protein sequence ID" value="KKW92698.1"/>
    <property type="molecule type" value="Genomic_DNA"/>
</dbReference>
<feature type="signal peptide" evidence="1">
    <location>
        <begin position="1"/>
        <end position="22"/>
    </location>
</feature>